<keyword evidence="2" id="KW-1185">Reference proteome</keyword>
<gene>
    <name evidence="1" type="ORF">K3G42_014123</name>
</gene>
<accession>A0ACB8EZ10</accession>
<protein>
    <submittedName>
        <fullName evidence="1">Uncharacterized protein</fullName>
    </submittedName>
</protein>
<organism evidence="1 2">
    <name type="scientific">Sphaerodactylus townsendi</name>
    <dbReference type="NCBI Taxonomy" id="933632"/>
    <lineage>
        <taxon>Eukaryota</taxon>
        <taxon>Metazoa</taxon>
        <taxon>Chordata</taxon>
        <taxon>Craniata</taxon>
        <taxon>Vertebrata</taxon>
        <taxon>Euteleostomi</taxon>
        <taxon>Lepidosauria</taxon>
        <taxon>Squamata</taxon>
        <taxon>Bifurcata</taxon>
        <taxon>Gekkota</taxon>
        <taxon>Sphaerodactylidae</taxon>
        <taxon>Sphaerodactylus</taxon>
    </lineage>
</organism>
<sequence>MKAEGSDSTASHSLPSEDTATMTEVKVKTEVPDEYVQEVVWQDDAKDSKKNLKDEAGEVPAEICVVIGGARNQQTLGSDDGPGIPVMEVPCPF</sequence>
<dbReference type="Proteomes" id="UP000827872">
    <property type="component" value="Linkage Group LG12"/>
</dbReference>
<name>A0ACB8EZ10_9SAUR</name>
<evidence type="ECO:0000313" key="1">
    <source>
        <dbReference type="EMBL" id="KAH7998253.1"/>
    </source>
</evidence>
<comment type="caution">
    <text evidence="1">The sequence shown here is derived from an EMBL/GenBank/DDBJ whole genome shotgun (WGS) entry which is preliminary data.</text>
</comment>
<proteinExistence type="predicted"/>
<reference evidence="1" key="1">
    <citation type="submission" date="2021-08" db="EMBL/GenBank/DDBJ databases">
        <title>The first chromosome-level gecko genome reveals the dynamic sex chromosomes of Neotropical dwarf geckos (Sphaerodactylidae: Sphaerodactylus).</title>
        <authorList>
            <person name="Pinto B.J."/>
            <person name="Keating S.E."/>
            <person name="Gamble T."/>
        </authorList>
    </citation>
    <scope>NUCLEOTIDE SEQUENCE</scope>
    <source>
        <strain evidence="1">TG3544</strain>
    </source>
</reference>
<evidence type="ECO:0000313" key="2">
    <source>
        <dbReference type="Proteomes" id="UP000827872"/>
    </source>
</evidence>
<dbReference type="EMBL" id="CM037625">
    <property type="protein sequence ID" value="KAH7998253.1"/>
    <property type="molecule type" value="Genomic_DNA"/>
</dbReference>